<evidence type="ECO:0000256" key="2">
    <source>
        <dbReference type="ARBA" id="ARBA00022561"/>
    </source>
</evidence>
<dbReference type="EMBL" id="KY286103">
    <property type="protein sequence ID" value="ASG92546.1"/>
    <property type="molecule type" value="Genomic_RNA"/>
</dbReference>
<evidence type="ECO:0000256" key="1">
    <source>
        <dbReference type="ARBA" id="ARBA00004328"/>
    </source>
</evidence>
<gene>
    <name evidence="8" type="ORF">Q_sR_OV_023_gene2</name>
</gene>
<dbReference type="GO" id="GO:0005198">
    <property type="term" value="F:structural molecule activity"/>
    <property type="evidence" value="ECO:0007669"/>
    <property type="project" value="InterPro"/>
</dbReference>
<dbReference type="InterPro" id="IPR014872">
    <property type="entry name" value="Dicistrovirus_capsid-polyPr_C"/>
</dbReference>
<evidence type="ECO:0000313" key="8">
    <source>
        <dbReference type="EMBL" id="ASG92546.1"/>
    </source>
</evidence>
<dbReference type="Gene3D" id="2.60.120.20">
    <property type="match status" value="3"/>
</dbReference>
<dbReference type="InterPro" id="IPR033703">
    <property type="entry name" value="Rhv-like"/>
</dbReference>
<evidence type="ECO:0000259" key="7">
    <source>
        <dbReference type="Pfam" id="PF11492"/>
    </source>
</evidence>
<name>A0A218NJV3_9VIRU</name>
<keyword evidence="2" id="KW-0167">Capsid protein</keyword>
<proteinExistence type="predicted"/>
<comment type="subcellular location">
    <subcellularLocation>
        <location evidence="1">Virion</location>
    </subcellularLocation>
</comment>
<feature type="compositionally biased region" description="Low complexity" evidence="4">
    <location>
        <begin position="1"/>
        <end position="15"/>
    </location>
</feature>
<accession>A0A218NJV3</accession>
<reference evidence="8" key="1">
    <citation type="submission" date="2016-12" db="EMBL/GenBank/DDBJ databases">
        <title>Virus-host infection dynamics for marine picoeukaryotes resolved from metatranscriptome.</title>
        <authorList>
            <person name="Moniruzzaman M."/>
            <person name="Wurch L.L."/>
            <person name="Alexander H."/>
            <person name="Dyhrman S.T."/>
            <person name="Gobler C.J."/>
            <person name="Wilhelm S.W."/>
        </authorList>
    </citation>
    <scope>NUCLEOTIDE SEQUENCE</scope>
    <source>
        <strain evidence="8">Q_sR_OV_023</strain>
    </source>
</reference>
<dbReference type="Pfam" id="PF11492">
    <property type="entry name" value="Dicistro_VP4"/>
    <property type="match status" value="1"/>
</dbReference>
<organism evidence="8">
    <name type="scientific">Picornavirales Q_sR_OV_023</name>
    <dbReference type="NCBI Taxonomy" id="2016075"/>
    <lineage>
        <taxon>Viruses</taxon>
        <taxon>Riboviria</taxon>
        <taxon>Orthornavirae</taxon>
        <taxon>Pisuviricota</taxon>
        <taxon>Pisoniviricetes</taxon>
        <taxon>Picornavirales</taxon>
    </lineage>
</organism>
<dbReference type="InterPro" id="IPR024343">
    <property type="entry name" value="VP4_dicistrovir"/>
</dbReference>
<evidence type="ECO:0000256" key="3">
    <source>
        <dbReference type="ARBA" id="ARBA00022844"/>
    </source>
</evidence>
<dbReference type="SUPFAM" id="SSF88633">
    <property type="entry name" value="Positive stranded ssRNA viruses"/>
    <property type="match status" value="3"/>
</dbReference>
<feature type="domain" description="Picornavirus capsid" evidence="5">
    <location>
        <begin position="111"/>
        <end position="196"/>
    </location>
</feature>
<dbReference type="CDD" id="cd00205">
    <property type="entry name" value="rhv_like"/>
    <property type="match status" value="2"/>
</dbReference>
<dbReference type="InterPro" id="IPR029053">
    <property type="entry name" value="Viral_coat"/>
</dbReference>
<sequence>MTATNSTNSSNGSVSYDHDQNTIVDSTRGNLLTDIQMSAEATPMPSTTMQMALNDTTRHEIQSILERPVNLGTFEWKTSDPVIPIQLSPTDYDADTQNYLKQFNFPQDIFNNSPIVVDKLKNYQYLKADIEIEVKINAQSFLQGALMLVYNPYYDQTGDFRRKGTRFLASQTSCPYKIVSVEEGNSMKLICPYANIYDLFDLGNSENQFGTAFLYVFSSLLGPNAAETVKYTVFARFINPQFYVPTQNDVISTARDVHDIKRLEAKGYRVAQADVQPVSASDTGEVEASGPVSKIASGVTTVADVLSGIPVVGKVASTVAWVSRAVGKTAATFGWSKPTSIQPQCKTVLKPNHTLIHTEGNDDATTLGLLQDNGIDGSSFIPETKDEMNFEYIFGRPNYFHAQTAGVDLFSARKLITAWEVSPLSQYQYGNPQDSNTLYLGSFAYASMMGTLWRGTINFDIMVVKTPYHQGRFAAVFLPETNIADVPPTLGELLNTNYCVTCNLKDRQDEMGRTTFRISVPFISNTDWRETYKRTTNTSNPGPDATTLDTKTGCVAIYSLVDLSNPPTVSSSVTFYIAHSGGEDYQIARPVMNLAPGFQSRYAQSDIGTVFVPDDENLLVPSHTKRDVTAQTTGEYFKSLRAFAKRFGWLTDIVQQEDFIGMRTRHMTEDPTSGKRTFSRENFSDPVLPTPWYMASFLYRFYNGSSQMKIIPFAPGVMADSFISFDENVANQTVVPKEESFGQPIFQQLQQVSNAYEIRTPYYRAVRCDVVDSNQIPVLGDVRTNVRCRNLATYGGTSQNSQIFEAAGDDFNFFFMIGPPPMTDIRNLTTFSTFPTGRAITIDLSTITSVDSSTEPFNPSLNIRDPTFTPNLVVKPSGVYGAITASQEPVLPFALLAGGTAEVPLTSCFIANRQAVGNTIYVPFDDALIDDAATLILWNSIDPFEVITDYPTS</sequence>
<feature type="domain" description="Capsid protein VP4 dicistrovirus" evidence="7">
    <location>
        <begin position="287"/>
        <end position="335"/>
    </location>
</feature>
<evidence type="ECO:0000259" key="5">
    <source>
        <dbReference type="Pfam" id="PF00073"/>
    </source>
</evidence>
<evidence type="ECO:0000256" key="4">
    <source>
        <dbReference type="SAM" id="MobiDB-lite"/>
    </source>
</evidence>
<protein>
    <submittedName>
        <fullName evidence="8">Putative structural protein</fullName>
    </submittedName>
</protein>
<keyword evidence="3" id="KW-0946">Virion</keyword>
<dbReference type="GO" id="GO:0019028">
    <property type="term" value="C:viral capsid"/>
    <property type="evidence" value="ECO:0007669"/>
    <property type="project" value="UniProtKB-KW"/>
</dbReference>
<dbReference type="Pfam" id="PF00073">
    <property type="entry name" value="Rhv"/>
    <property type="match status" value="1"/>
</dbReference>
<feature type="domain" description="Dicistrovirus capsid-polyprotein C-terminal" evidence="6">
    <location>
        <begin position="629"/>
        <end position="825"/>
    </location>
</feature>
<dbReference type="Pfam" id="PF08762">
    <property type="entry name" value="CRPV_capsid"/>
    <property type="match status" value="1"/>
</dbReference>
<dbReference type="InterPro" id="IPR001676">
    <property type="entry name" value="Picornavirus_capsid"/>
</dbReference>
<feature type="region of interest" description="Disordered" evidence="4">
    <location>
        <begin position="1"/>
        <end position="22"/>
    </location>
</feature>
<evidence type="ECO:0000259" key="6">
    <source>
        <dbReference type="Pfam" id="PF08762"/>
    </source>
</evidence>